<gene>
    <name evidence="1" type="ORF">AB835_13030</name>
</gene>
<reference evidence="1 2" key="1">
    <citation type="journal article" date="2016" name="Appl. Environ. Microbiol.">
        <title>Lack of Overt Genome Reduction in the Bryostatin-Producing Bryozoan Symbiont "Candidatus Endobugula sertula".</title>
        <authorList>
            <person name="Miller I.J."/>
            <person name="Vanee N."/>
            <person name="Fong S.S."/>
            <person name="Lim-Fong G.E."/>
            <person name="Kwan J.C."/>
        </authorList>
    </citation>
    <scope>NUCLEOTIDE SEQUENCE [LARGE SCALE GENOMIC DNA]</scope>
    <source>
        <strain evidence="1">AB1-4</strain>
    </source>
</reference>
<dbReference type="AlphaFoldDB" id="A0A1D2QM57"/>
<evidence type="ECO:0000313" key="2">
    <source>
        <dbReference type="Proteomes" id="UP000242502"/>
    </source>
</evidence>
<sequence>MENLNTLLSQMNEQERDNLLNDMNDFIQEINGQLANASSRIVDKLTDRSLTSNIYEQADRMSDIADGYAAEFHQYAEAAERYAERAIDRDSKEGRRAWEATAQQFNDWVGSRATQSADSRLDSKRLSVVGNLGKYAGPVGDIIDVGKVIGDALTGNWDGVGQTSSSILGGIADTEAGVTLLGFVFPYTSSC</sequence>
<proteinExistence type="predicted"/>
<dbReference type="Proteomes" id="UP000242502">
    <property type="component" value="Unassembled WGS sequence"/>
</dbReference>
<organism evidence="1 2">
    <name type="scientific">Candidatus Endobugula sertula</name>
    <name type="common">Bugula neritina bacterial symbiont</name>
    <dbReference type="NCBI Taxonomy" id="62101"/>
    <lineage>
        <taxon>Bacteria</taxon>
        <taxon>Pseudomonadati</taxon>
        <taxon>Pseudomonadota</taxon>
        <taxon>Gammaproteobacteria</taxon>
        <taxon>Cellvibrionales</taxon>
        <taxon>Cellvibrionaceae</taxon>
        <taxon>Candidatus Endobugula</taxon>
    </lineage>
</organism>
<accession>A0A1D2QM57</accession>
<evidence type="ECO:0000313" key="1">
    <source>
        <dbReference type="EMBL" id="ODS22655.1"/>
    </source>
</evidence>
<protein>
    <submittedName>
        <fullName evidence="1">Uncharacterized protein</fullName>
    </submittedName>
</protein>
<name>A0A1D2QM57_9GAMM</name>
<dbReference type="EMBL" id="MDLC01000060">
    <property type="protein sequence ID" value="ODS22655.1"/>
    <property type="molecule type" value="Genomic_DNA"/>
</dbReference>
<comment type="caution">
    <text evidence="1">The sequence shown here is derived from an EMBL/GenBank/DDBJ whole genome shotgun (WGS) entry which is preliminary data.</text>
</comment>